<comment type="caution">
    <text evidence="12">The sequence shown here is derived from an EMBL/GenBank/DDBJ whole genome shotgun (WGS) entry which is preliminary data.</text>
</comment>
<keyword evidence="13" id="KW-1185">Reference proteome</keyword>
<protein>
    <submittedName>
        <fullName evidence="12">Uncharacterized protein</fullName>
    </submittedName>
</protein>
<keyword evidence="9" id="KW-0175">Coiled coil</keyword>
<accession>A0ABQ8A4M2</accession>
<keyword evidence="5 11" id="KW-1133">Transmembrane helix</keyword>
<evidence type="ECO:0000313" key="13">
    <source>
        <dbReference type="Proteomes" id="UP000824890"/>
    </source>
</evidence>
<comment type="subcellular location">
    <subcellularLocation>
        <location evidence="8">Endomembrane system</location>
        <topology evidence="8">Single-pass membrane protein</topology>
    </subcellularLocation>
</comment>
<feature type="region of interest" description="Disordered" evidence="10">
    <location>
        <begin position="1"/>
        <end position="32"/>
    </location>
</feature>
<evidence type="ECO:0000256" key="11">
    <source>
        <dbReference type="SAM" id="Phobius"/>
    </source>
</evidence>
<keyword evidence="2" id="KW-0813">Transport</keyword>
<sequence>MVGSGAPQRGSAAAAASMRRRKPSGSGGGASGGAAGSMLQFYTDDAPGLKISPNVVLVMSIGFIAFVAVLHVMGKLYFVKERERERERGQRSFSLMATSGESSSSSEIMEDSHSPPAIPQSSPPDPLLSSIPSAKIATTTVENAASWINETMRQALVYQSTIVETLDSKIDASKSRLAQIRDTSIAHTSQTIDSIREIVSEYNVYEHMVFAKIKDGVNVAASHPLVSGGLAFGVGIFALKKTRRLVYYNAVRMFSTEEALLSRADLRVKELRQSLDRLTAESEKLEVSFFSRLEGYRLLCRLPMYAVSQLEVECQGSFEERTLYIACLDYKLIRRDWTGEPGIRRDWTGKVGIHLGYREKRQETRSVKKNKIIYTMSGGDGTLGFPQPETVFSDIKTTIPFRTGQWNAIVEFGLILELPYSAKTEDDLVRVPGEKATGVAGEEATGVSGGRPLDLSDIFFK</sequence>
<feature type="region of interest" description="Disordered" evidence="10">
    <location>
        <begin position="88"/>
        <end position="126"/>
    </location>
</feature>
<keyword evidence="3 11" id="KW-0812">Transmembrane</keyword>
<evidence type="ECO:0000256" key="1">
    <source>
        <dbReference type="ARBA" id="ARBA00006103"/>
    </source>
</evidence>
<evidence type="ECO:0000256" key="3">
    <source>
        <dbReference type="ARBA" id="ARBA00022692"/>
    </source>
</evidence>
<reference evidence="12 13" key="1">
    <citation type="submission" date="2021-05" db="EMBL/GenBank/DDBJ databases">
        <title>Genome Assembly of Synthetic Allotetraploid Brassica napus Reveals Homoeologous Exchanges between Subgenomes.</title>
        <authorList>
            <person name="Davis J.T."/>
        </authorList>
    </citation>
    <scope>NUCLEOTIDE SEQUENCE [LARGE SCALE GENOMIC DNA]</scope>
    <source>
        <strain evidence="13">cv. Da-Ae</strain>
        <tissue evidence="12">Seedling</tissue>
    </source>
</reference>
<keyword evidence="4" id="KW-0653">Protein transport</keyword>
<evidence type="ECO:0000313" key="12">
    <source>
        <dbReference type="EMBL" id="KAH0887448.1"/>
    </source>
</evidence>
<keyword evidence="7 11" id="KW-0472">Membrane</keyword>
<feature type="compositionally biased region" description="Low complexity" evidence="10">
    <location>
        <begin position="1"/>
        <end position="17"/>
    </location>
</feature>
<dbReference type="Proteomes" id="UP000824890">
    <property type="component" value="Unassembled WGS sequence"/>
</dbReference>
<evidence type="ECO:0000256" key="6">
    <source>
        <dbReference type="ARBA" id="ARBA00023010"/>
    </source>
</evidence>
<comment type="similarity">
    <text evidence="1">Belongs to the SEC61-beta family.</text>
</comment>
<feature type="compositionally biased region" description="Pro residues" evidence="10">
    <location>
        <begin position="116"/>
        <end position="126"/>
    </location>
</feature>
<name>A0ABQ8A4M2_BRANA</name>
<evidence type="ECO:0000256" key="8">
    <source>
        <dbReference type="ARBA" id="ARBA00037847"/>
    </source>
</evidence>
<organism evidence="12 13">
    <name type="scientific">Brassica napus</name>
    <name type="common">Rape</name>
    <dbReference type="NCBI Taxonomy" id="3708"/>
    <lineage>
        <taxon>Eukaryota</taxon>
        <taxon>Viridiplantae</taxon>
        <taxon>Streptophyta</taxon>
        <taxon>Embryophyta</taxon>
        <taxon>Tracheophyta</taxon>
        <taxon>Spermatophyta</taxon>
        <taxon>Magnoliopsida</taxon>
        <taxon>eudicotyledons</taxon>
        <taxon>Gunneridae</taxon>
        <taxon>Pentapetalae</taxon>
        <taxon>rosids</taxon>
        <taxon>malvids</taxon>
        <taxon>Brassicales</taxon>
        <taxon>Brassicaceae</taxon>
        <taxon>Brassiceae</taxon>
        <taxon>Brassica</taxon>
    </lineage>
</organism>
<keyword evidence="6" id="KW-0811">Translocation</keyword>
<evidence type="ECO:0000256" key="7">
    <source>
        <dbReference type="ARBA" id="ARBA00023136"/>
    </source>
</evidence>
<evidence type="ECO:0000256" key="2">
    <source>
        <dbReference type="ARBA" id="ARBA00022448"/>
    </source>
</evidence>
<evidence type="ECO:0000256" key="4">
    <source>
        <dbReference type="ARBA" id="ARBA00022927"/>
    </source>
</evidence>
<dbReference type="PANTHER" id="PTHR34554">
    <property type="entry name" value="RGS1-HXK1-INTERACTING PROTEIN 1"/>
    <property type="match status" value="1"/>
</dbReference>
<evidence type="ECO:0000256" key="5">
    <source>
        <dbReference type="ARBA" id="ARBA00022989"/>
    </source>
</evidence>
<evidence type="ECO:0000256" key="10">
    <source>
        <dbReference type="SAM" id="MobiDB-lite"/>
    </source>
</evidence>
<dbReference type="EMBL" id="JAGKQM010000014">
    <property type="protein sequence ID" value="KAH0887448.1"/>
    <property type="molecule type" value="Genomic_DNA"/>
</dbReference>
<feature type="coiled-coil region" evidence="9">
    <location>
        <begin position="261"/>
        <end position="288"/>
    </location>
</feature>
<dbReference type="PANTHER" id="PTHR34554:SF1">
    <property type="entry name" value="ALANINE-TRNA LIGASE"/>
    <property type="match status" value="1"/>
</dbReference>
<proteinExistence type="inferred from homology"/>
<feature type="transmembrane region" description="Helical" evidence="11">
    <location>
        <begin position="55"/>
        <end position="78"/>
    </location>
</feature>
<evidence type="ECO:0000256" key="9">
    <source>
        <dbReference type="SAM" id="Coils"/>
    </source>
</evidence>
<gene>
    <name evidence="12" type="ORF">HID58_063544</name>
</gene>
<dbReference type="Pfam" id="PF03911">
    <property type="entry name" value="Sec61_beta"/>
    <property type="match status" value="1"/>
</dbReference>
<dbReference type="InterPro" id="IPR016482">
    <property type="entry name" value="SecG/Sec61-beta/Sbh"/>
</dbReference>
<dbReference type="InterPro" id="IPR053284">
    <property type="entry name" value="RGS1-HXK1_interactor"/>
</dbReference>